<evidence type="ECO:0000313" key="8">
    <source>
        <dbReference type="Proteomes" id="UP000710385"/>
    </source>
</evidence>
<keyword evidence="5" id="KW-0699">rRNA-binding</keyword>
<keyword evidence="5" id="KW-0694">RNA-binding</keyword>
<evidence type="ECO:0000313" key="7">
    <source>
        <dbReference type="EMBL" id="MBE7525454.1"/>
    </source>
</evidence>
<keyword evidence="2 5" id="KW-0689">Ribosomal protein</keyword>
<evidence type="ECO:0000256" key="3">
    <source>
        <dbReference type="ARBA" id="ARBA00023274"/>
    </source>
</evidence>
<keyword evidence="3 5" id="KW-0687">Ribonucleoprotein</keyword>
<dbReference type="InterPro" id="IPR043141">
    <property type="entry name" value="Ribosomal_uL10-like_sf"/>
</dbReference>
<protein>
    <recommendedName>
        <fullName evidence="4 5">Large ribosomal subunit protein uL10</fullName>
    </recommendedName>
</protein>
<dbReference type="Pfam" id="PF00466">
    <property type="entry name" value="Ribosomal_L10"/>
    <property type="match status" value="1"/>
</dbReference>
<evidence type="ECO:0000256" key="6">
    <source>
        <dbReference type="SAM" id="MobiDB-lite"/>
    </source>
</evidence>
<dbReference type="GO" id="GO:1990904">
    <property type="term" value="C:ribonucleoprotein complex"/>
    <property type="evidence" value="ECO:0007669"/>
    <property type="project" value="UniProtKB-KW"/>
</dbReference>
<dbReference type="GO" id="GO:0070180">
    <property type="term" value="F:large ribosomal subunit rRNA binding"/>
    <property type="evidence" value="ECO:0007669"/>
    <property type="project" value="UniProtKB-UniRule"/>
</dbReference>
<evidence type="ECO:0000256" key="2">
    <source>
        <dbReference type="ARBA" id="ARBA00022980"/>
    </source>
</evidence>
<reference evidence="7" key="1">
    <citation type="submission" date="2020-05" db="EMBL/GenBank/DDBJ databases">
        <title>High-Quality Genomes of Partial-Nitritation/Anammox System by Hierarchical Clustering Based Hybrid Assembly.</title>
        <authorList>
            <person name="Liu L."/>
            <person name="Wang Y."/>
            <person name="Che Y."/>
            <person name="Chen Y."/>
            <person name="Xia Y."/>
            <person name="Luo R."/>
            <person name="Cheng S.H."/>
            <person name="Zheng C."/>
            <person name="Zhang T."/>
        </authorList>
    </citation>
    <scope>NUCLEOTIDE SEQUENCE</scope>
    <source>
        <strain evidence="7">H1_PAT1</strain>
    </source>
</reference>
<dbReference type="Gene3D" id="6.10.250.290">
    <property type="match status" value="1"/>
</dbReference>
<dbReference type="GO" id="GO:0006412">
    <property type="term" value="P:translation"/>
    <property type="evidence" value="ECO:0007669"/>
    <property type="project" value="UniProtKB-UniRule"/>
</dbReference>
<gene>
    <name evidence="5" type="primary">rplJ</name>
    <name evidence="7" type="ORF">HS096_03655</name>
</gene>
<dbReference type="InterPro" id="IPR001790">
    <property type="entry name" value="Ribosomal_uL10"/>
</dbReference>
<dbReference type="NCBIfam" id="NF000955">
    <property type="entry name" value="PRK00099.1-1"/>
    <property type="match status" value="1"/>
</dbReference>
<comment type="similarity">
    <text evidence="1 5">Belongs to the universal ribosomal protein uL10 family.</text>
</comment>
<feature type="compositionally biased region" description="Low complexity" evidence="6">
    <location>
        <begin position="170"/>
        <end position="211"/>
    </location>
</feature>
<proteinExistence type="inferred from homology"/>
<dbReference type="AlphaFoldDB" id="A0A928TQQ8"/>
<feature type="compositionally biased region" description="Polar residues" evidence="6">
    <location>
        <begin position="212"/>
        <end position="222"/>
    </location>
</feature>
<dbReference type="PANTHER" id="PTHR11560">
    <property type="entry name" value="39S RIBOSOMAL PROTEIN L10, MITOCHONDRIAL"/>
    <property type="match status" value="1"/>
</dbReference>
<comment type="function">
    <text evidence="5">Forms part of the ribosomal stalk, playing a central role in the interaction of the ribosome with GTP-bound translation factors.</text>
</comment>
<dbReference type="CDD" id="cd05797">
    <property type="entry name" value="Ribosomal_L10"/>
    <property type="match status" value="1"/>
</dbReference>
<evidence type="ECO:0000256" key="1">
    <source>
        <dbReference type="ARBA" id="ARBA00008889"/>
    </source>
</evidence>
<evidence type="ECO:0000256" key="4">
    <source>
        <dbReference type="ARBA" id="ARBA00035202"/>
    </source>
</evidence>
<dbReference type="EMBL" id="JABTTY010000001">
    <property type="protein sequence ID" value="MBE7525454.1"/>
    <property type="molecule type" value="Genomic_DNA"/>
</dbReference>
<dbReference type="SUPFAM" id="SSF160369">
    <property type="entry name" value="Ribosomal protein L10-like"/>
    <property type="match status" value="1"/>
</dbReference>
<comment type="subunit">
    <text evidence="5">Part of the ribosomal stalk of the 50S ribosomal subunit. The N-terminus interacts with L11 and the large rRNA to form the base of the stalk. The C-terminus forms an elongated spine to which L12 dimers bind in a sequential fashion forming a multimeric L10(L12)X complex.</text>
</comment>
<comment type="caution">
    <text evidence="7">The sequence shown here is derived from an EMBL/GenBank/DDBJ whole genome shotgun (WGS) entry which is preliminary data.</text>
</comment>
<dbReference type="Proteomes" id="UP000710385">
    <property type="component" value="Unassembled WGS sequence"/>
</dbReference>
<dbReference type="HAMAP" id="MF_00362">
    <property type="entry name" value="Ribosomal_uL10"/>
    <property type="match status" value="1"/>
</dbReference>
<dbReference type="Gene3D" id="3.30.70.1730">
    <property type="match status" value="1"/>
</dbReference>
<feature type="region of interest" description="Disordered" evidence="6">
    <location>
        <begin position="170"/>
        <end position="222"/>
    </location>
</feature>
<dbReference type="InterPro" id="IPR047865">
    <property type="entry name" value="Ribosomal_uL10_bac_type"/>
</dbReference>
<dbReference type="InterPro" id="IPR022973">
    <property type="entry name" value="Ribosomal_uL10_bac"/>
</dbReference>
<organism evidence="7 8">
    <name type="scientific">candidate division WWE3 bacterium</name>
    <dbReference type="NCBI Taxonomy" id="2053526"/>
    <lineage>
        <taxon>Bacteria</taxon>
        <taxon>Katanobacteria</taxon>
    </lineage>
</organism>
<accession>A0A928TQQ8</accession>
<name>A0A928TQQ8_UNCKA</name>
<sequence>MPKTRIQKETIVSELSDAFKKAASVAFADYRGLTVLQADEMRKKFRDANVDYRVAKKSLLTLAAKQAGYDLDAKQFNGMVGAAFGREDEIAPAKILGDMAKATEHITILGGIFEGQIVPQDKMIALSKLPSKQQLRGILVGTMYAPVSAFARVLNAIREAREASEVKLAGAPASEAKAEESAPADVPAAEAAVVEAPKAGADAAEAPADSAQENAMNETPTA</sequence>
<evidence type="ECO:0000256" key="5">
    <source>
        <dbReference type="HAMAP-Rule" id="MF_00362"/>
    </source>
</evidence>
<dbReference type="GO" id="GO:0005840">
    <property type="term" value="C:ribosome"/>
    <property type="evidence" value="ECO:0007669"/>
    <property type="project" value="UniProtKB-KW"/>
</dbReference>